<keyword evidence="1" id="KW-0732">Signal</keyword>
<evidence type="ECO:0000256" key="1">
    <source>
        <dbReference type="SAM" id="SignalP"/>
    </source>
</evidence>
<name>A0A5C5VCU5_9BACT</name>
<evidence type="ECO:0008006" key="4">
    <source>
        <dbReference type="Google" id="ProtNLM"/>
    </source>
</evidence>
<gene>
    <name evidence="2" type="ORF">KOR34_13230</name>
</gene>
<feature type="chain" id="PRO_5022690204" description="PEP-CTERM protein-sorting domain-containing protein" evidence="1">
    <location>
        <begin position="31"/>
        <end position="470"/>
    </location>
</feature>
<keyword evidence="3" id="KW-1185">Reference proteome</keyword>
<sequence precursor="true">MRSAIRPHGGRALAAGAAVLATACSAVCHAGDYYTTVPFLPTVKIGPDAAGATPAREVYGKEYSHTDWFTAATVLGLDPNLVNIEDHDAFATPDPLQVVSWDGLPGPYGPLGPGSGGPNSGSVDAFDFGSPTYSFEHREGQIDALANRGDFLFRQVTDNTATLLFSVTADLGISGAAKAHVHFEDPDPVDLSPTGDVADVWAVIEAPPAGPGLGPGVNHHVVEDLDALEVWGAEPPTHNRPAGIPTPVVEGYIGGFGVGPATADANRFSLDVDAATGVSVFAFSASGPSAGLITPWIPHSEIVAAVESLLLSGMGDGLRLDPESLHLIDVDGTMASDVEPDLDHTSLSWGPGDELLFTVDPFTAGVIDASGAVIGSVFMDGGEIMHLSKTGLGPGAFAVSYLSHGGHLWDTAFDVSGTFGYEFEDVDALEAVGTLTGDIDIPTPEPSSAVLAVVGAAIAGWRRRGKPAVA</sequence>
<evidence type="ECO:0000313" key="2">
    <source>
        <dbReference type="EMBL" id="TWT36418.1"/>
    </source>
</evidence>
<comment type="caution">
    <text evidence="2">The sequence shown here is derived from an EMBL/GenBank/DDBJ whole genome shotgun (WGS) entry which is preliminary data.</text>
</comment>
<dbReference type="PROSITE" id="PS51257">
    <property type="entry name" value="PROKAR_LIPOPROTEIN"/>
    <property type="match status" value="1"/>
</dbReference>
<protein>
    <recommendedName>
        <fullName evidence="4">PEP-CTERM protein-sorting domain-containing protein</fullName>
    </recommendedName>
</protein>
<dbReference type="EMBL" id="SIHJ01000001">
    <property type="protein sequence ID" value="TWT36418.1"/>
    <property type="molecule type" value="Genomic_DNA"/>
</dbReference>
<organism evidence="2 3">
    <name type="scientific">Posidoniimonas corsicana</name>
    <dbReference type="NCBI Taxonomy" id="1938618"/>
    <lineage>
        <taxon>Bacteria</taxon>
        <taxon>Pseudomonadati</taxon>
        <taxon>Planctomycetota</taxon>
        <taxon>Planctomycetia</taxon>
        <taxon>Pirellulales</taxon>
        <taxon>Lacipirellulaceae</taxon>
        <taxon>Posidoniimonas</taxon>
    </lineage>
</organism>
<dbReference type="AlphaFoldDB" id="A0A5C5VCU5"/>
<reference evidence="2 3" key="1">
    <citation type="submission" date="2019-02" db="EMBL/GenBank/DDBJ databases">
        <title>Deep-cultivation of Planctomycetes and their phenomic and genomic characterization uncovers novel biology.</title>
        <authorList>
            <person name="Wiegand S."/>
            <person name="Jogler M."/>
            <person name="Boedeker C."/>
            <person name="Pinto D."/>
            <person name="Vollmers J."/>
            <person name="Rivas-Marin E."/>
            <person name="Kohn T."/>
            <person name="Peeters S.H."/>
            <person name="Heuer A."/>
            <person name="Rast P."/>
            <person name="Oberbeckmann S."/>
            <person name="Bunk B."/>
            <person name="Jeske O."/>
            <person name="Meyerdierks A."/>
            <person name="Storesund J.E."/>
            <person name="Kallscheuer N."/>
            <person name="Luecker S."/>
            <person name="Lage O.M."/>
            <person name="Pohl T."/>
            <person name="Merkel B.J."/>
            <person name="Hornburger P."/>
            <person name="Mueller R.-W."/>
            <person name="Bruemmer F."/>
            <person name="Labrenz M."/>
            <person name="Spormann A.M."/>
            <person name="Op Den Camp H."/>
            <person name="Overmann J."/>
            <person name="Amann R."/>
            <person name="Jetten M.S.M."/>
            <person name="Mascher T."/>
            <person name="Medema M.H."/>
            <person name="Devos D.P."/>
            <person name="Kaster A.-K."/>
            <person name="Ovreas L."/>
            <person name="Rohde M."/>
            <person name="Galperin M.Y."/>
            <person name="Jogler C."/>
        </authorList>
    </citation>
    <scope>NUCLEOTIDE SEQUENCE [LARGE SCALE GENOMIC DNA]</scope>
    <source>
        <strain evidence="2 3">KOR34</strain>
    </source>
</reference>
<feature type="signal peptide" evidence="1">
    <location>
        <begin position="1"/>
        <end position="30"/>
    </location>
</feature>
<proteinExistence type="predicted"/>
<accession>A0A5C5VCU5</accession>
<dbReference type="Proteomes" id="UP000316714">
    <property type="component" value="Unassembled WGS sequence"/>
</dbReference>
<evidence type="ECO:0000313" key="3">
    <source>
        <dbReference type="Proteomes" id="UP000316714"/>
    </source>
</evidence>